<dbReference type="RefSeq" id="WP_058643355.1">
    <property type="nucleotide sequence ID" value="NZ_LDSL01000122.1"/>
</dbReference>
<keyword evidence="2" id="KW-1185">Reference proteome</keyword>
<evidence type="ECO:0000313" key="1">
    <source>
        <dbReference type="EMBL" id="KTT16701.1"/>
    </source>
</evidence>
<dbReference type="PATRIC" id="fig|433924.3.peg.604"/>
<dbReference type="Proteomes" id="UP000072741">
    <property type="component" value="Unassembled WGS sequence"/>
</dbReference>
<evidence type="ECO:0008006" key="3">
    <source>
        <dbReference type="Google" id="ProtNLM"/>
    </source>
</evidence>
<dbReference type="SUPFAM" id="SSF54593">
    <property type="entry name" value="Glyoxalase/Bleomycin resistance protein/Dihydroxybiphenyl dioxygenase"/>
    <property type="match status" value="1"/>
</dbReference>
<dbReference type="EMBL" id="LDSL01000122">
    <property type="protein sequence ID" value="KTT16701.1"/>
    <property type="molecule type" value="Genomic_DNA"/>
</dbReference>
<accession>A0A147GPM8</accession>
<evidence type="ECO:0000313" key="2">
    <source>
        <dbReference type="Proteomes" id="UP000072741"/>
    </source>
</evidence>
<dbReference type="AlphaFoldDB" id="A0A147GPM8"/>
<name>A0A147GPM8_9BURK</name>
<comment type="caution">
    <text evidence="1">The sequence shown here is derived from an EMBL/GenBank/DDBJ whole genome shotgun (WGS) entry which is preliminary data.</text>
</comment>
<dbReference type="InterPro" id="IPR029068">
    <property type="entry name" value="Glyas_Bleomycin-R_OHBP_Dase"/>
</dbReference>
<sequence length="138" mass="15413">MKPHLHYEFHHAGIPTDQVRDDEQFSANAGMYTSDNAGRFRIQWHRFTPDSPLHLLIRTVPHVAFKVADLAAAIEGETVILGPYEPIDGYRVAMIDDGGVPIELIQTDLSDEEIWGRARRGQGALYRAGEAFADSGLR</sequence>
<proteinExistence type="predicted"/>
<dbReference type="OrthoDB" id="1986818at2"/>
<organism evidence="1 2">
    <name type="scientific">Pseudacidovorax intermedius</name>
    <dbReference type="NCBI Taxonomy" id="433924"/>
    <lineage>
        <taxon>Bacteria</taxon>
        <taxon>Pseudomonadati</taxon>
        <taxon>Pseudomonadota</taxon>
        <taxon>Betaproteobacteria</taxon>
        <taxon>Burkholderiales</taxon>
        <taxon>Comamonadaceae</taxon>
        <taxon>Pseudacidovorax</taxon>
    </lineage>
</organism>
<gene>
    <name evidence="1" type="ORF">NS331_18135</name>
</gene>
<reference evidence="1 2" key="1">
    <citation type="journal article" date="2016" name="Front. Microbiol.">
        <title>Genomic Resource of Rice Seed Associated Bacteria.</title>
        <authorList>
            <person name="Midha S."/>
            <person name="Bansal K."/>
            <person name="Sharma S."/>
            <person name="Kumar N."/>
            <person name="Patil P.P."/>
            <person name="Chaudhry V."/>
            <person name="Patil P.B."/>
        </authorList>
    </citation>
    <scope>NUCLEOTIDE SEQUENCE [LARGE SCALE GENOMIC DNA]</scope>
    <source>
        <strain evidence="1 2">NS331</strain>
    </source>
</reference>
<protein>
    <recommendedName>
        <fullName evidence="3">VOC domain-containing protein</fullName>
    </recommendedName>
</protein>